<comment type="caution">
    <text evidence="1">The sequence shown here is derived from an EMBL/GenBank/DDBJ whole genome shotgun (WGS) entry which is preliminary data.</text>
</comment>
<accession>A0A9W8XZ12</accession>
<protein>
    <submittedName>
        <fullName evidence="1">Uncharacterized protein</fullName>
    </submittedName>
</protein>
<reference evidence="1" key="1">
    <citation type="submission" date="2022-10" db="EMBL/GenBank/DDBJ databases">
        <title>Tapping the CABI collections for fungal endophytes: first genome assemblies for Collariella, Neodidymelliopsis, Ascochyta clinopodiicola, Didymella pomorum, Didymosphaeria variabile, Neocosmospora piperis and Neocucurbitaria cava.</title>
        <authorList>
            <person name="Hill R."/>
        </authorList>
    </citation>
    <scope>NUCLEOTIDE SEQUENCE</scope>
    <source>
        <strain evidence="1">IMI 356814</strain>
    </source>
</reference>
<keyword evidence="2" id="KW-1185">Reference proteome</keyword>
<evidence type="ECO:0000313" key="2">
    <source>
        <dbReference type="Proteomes" id="UP001140560"/>
    </source>
</evidence>
<sequence>MCWKSRCVDEKGTDTKLHDEFVWPEDVVSAGGGLCDEAMKRIEETGLDEDGGVAYANKVLTNAFDDQNNYLHKGRELLVTMTIDYIPPLAASRDGIQAIAKGVRDLCSSAVGRLMDGRDGCTESVNWFVSQKAKFTDHLAAKGGEIGMFFDGSNNKVATVQLGFSEDSN</sequence>
<dbReference type="Proteomes" id="UP001140560">
    <property type="component" value="Unassembled WGS sequence"/>
</dbReference>
<dbReference type="OrthoDB" id="3768953at2759"/>
<evidence type="ECO:0000313" key="1">
    <source>
        <dbReference type="EMBL" id="KAJ4362586.1"/>
    </source>
</evidence>
<organism evidence="1 2">
    <name type="scientific">Neocucurbitaria cava</name>
    <dbReference type="NCBI Taxonomy" id="798079"/>
    <lineage>
        <taxon>Eukaryota</taxon>
        <taxon>Fungi</taxon>
        <taxon>Dikarya</taxon>
        <taxon>Ascomycota</taxon>
        <taxon>Pezizomycotina</taxon>
        <taxon>Dothideomycetes</taxon>
        <taxon>Pleosporomycetidae</taxon>
        <taxon>Pleosporales</taxon>
        <taxon>Pleosporineae</taxon>
        <taxon>Cucurbitariaceae</taxon>
        <taxon>Neocucurbitaria</taxon>
    </lineage>
</organism>
<dbReference type="AlphaFoldDB" id="A0A9W8XZ12"/>
<gene>
    <name evidence="1" type="ORF">N0V83_010680</name>
</gene>
<name>A0A9W8XZ12_9PLEO</name>
<proteinExistence type="predicted"/>
<dbReference type="EMBL" id="JAPEUY010000021">
    <property type="protein sequence ID" value="KAJ4362586.1"/>
    <property type="molecule type" value="Genomic_DNA"/>
</dbReference>